<organism evidence="8 9">
    <name type="scientific">Paenibacillus mendelii</name>
    <dbReference type="NCBI Taxonomy" id="206163"/>
    <lineage>
        <taxon>Bacteria</taxon>
        <taxon>Bacillati</taxon>
        <taxon>Bacillota</taxon>
        <taxon>Bacilli</taxon>
        <taxon>Bacillales</taxon>
        <taxon>Paenibacillaceae</taxon>
        <taxon>Paenibacillus</taxon>
    </lineage>
</organism>
<sequence length="540" mass="60703">MINKLNARFSMITLVLIMALIVSACSNGGNDTNKGANNETNKVDSGNGEQEVSNEPITMKMMGFKHPIQGPWEEMVFFKEMEKKTNIKFTFDTPPAEGYEEKKNLAFASGEVPDVFFGANLTAGEEVKYGSQGVLIPLEELIEKHAPNIKAMFEEMPDVKQSITTPDGHIYALPNINKASIAVTSTIWVNGDWMKNLNVTDLPQTTDELYTLLKNFKDNDANKNGQSDEIPIGSHDKANEFRTGIMPAFGVLARESVVDDAGKVSFGALSDNYKAYLQYMNRLWKEKLIDPATFTEGFTEMSAKGKADKLGMFLHAGPFLAFNVQNPEDNLKYPVLPVLTSPENSTKMYPIGTGIVRGVFAITSKNPDPVRTIKWVDSLYSLEGSVFIHYGPEGDLWEFSDKEKGLRKYKTLENGMNSEEYRGTLTPDVGTATPKWVRPEVERGWDDVGHQHRFTETEEKMTPSGKVPFPLIYFSAEEQDRIDAIFTDLKTYLDSMEAKFITGQESFDNWEKYTSTINKMNIEEYVSIHQAAYDRWKAAN</sequence>
<dbReference type="RefSeq" id="WP_204819294.1">
    <property type="nucleotide sequence ID" value="NZ_JANHOF010000003.1"/>
</dbReference>
<dbReference type="PANTHER" id="PTHR43649:SF33">
    <property type="entry name" value="POLYGALACTURONAN_RHAMNOGALACTURONAN-BINDING PROTEIN YTCQ"/>
    <property type="match status" value="1"/>
</dbReference>
<evidence type="ECO:0000256" key="6">
    <source>
        <dbReference type="SAM" id="MobiDB-lite"/>
    </source>
</evidence>
<evidence type="ECO:0000256" key="2">
    <source>
        <dbReference type="ARBA" id="ARBA00022729"/>
    </source>
</evidence>
<feature type="signal peptide" evidence="7">
    <location>
        <begin position="1"/>
        <end position="24"/>
    </location>
</feature>
<evidence type="ECO:0000256" key="3">
    <source>
        <dbReference type="ARBA" id="ARBA00023136"/>
    </source>
</evidence>
<evidence type="ECO:0000313" key="9">
    <source>
        <dbReference type="Proteomes" id="UP001589818"/>
    </source>
</evidence>
<dbReference type="Gene3D" id="3.40.190.10">
    <property type="entry name" value="Periplasmic binding protein-like II"/>
    <property type="match status" value="2"/>
</dbReference>
<feature type="region of interest" description="Disordered" evidence="6">
    <location>
        <begin position="29"/>
        <end position="51"/>
    </location>
</feature>
<dbReference type="Pfam" id="PF01547">
    <property type="entry name" value="SBP_bac_1"/>
    <property type="match status" value="1"/>
</dbReference>
<reference evidence="8 9" key="1">
    <citation type="submission" date="2024-09" db="EMBL/GenBank/DDBJ databases">
        <authorList>
            <person name="Sun Q."/>
            <person name="Mori K."/>
        </authorList>
    </citation>
    <scope>NUCLEOTIDE SEQUENCE [LARGE SCALE GENOMIC DNA]</scope>
    <source>
        <strain evidence="8 9">CCM 4839</strain>
    </source>
</reference>
<dbReference type="PROSITE" id="PS51257">
    <property type="entry name" value="PROKAR_LIPOPROTEIN"/>
    <property type="match status" value="1"/>
</dbReference>
<gene>
    <name evidence="8" type="ORF">ACFFJ8_12480</name>
</gene>
<comment type="caution">
    <text evidence="8">The sequence shown here is derived from an EMBL/GenBank/DDBJ whole genome shotgun (WGS) entry which is preliminary data.</text>
</comment>
<dbReference type="SUPFAM" id="SSF53850">
    <property type="entry name" value="Periplasmic binding protein-like II"/>
    <property type="match status" value="1"/>
</dbReference>
<accession>A0ABV6J8G6</accession>
<dbReference type="InterPro" id="IPR050490">
    <property type="entry name" value="Bact_solute-bd_prot1"/>
</dbReference>
<keyword evidence="4" id="KW-0564">Palmitate</keyword>
<evidence type="ECO:0000313" key="8">
    <source>
        <dbReference type="EMBL" id="MFC0392179.1"/>
    </source>
</evidence>
<feature type="chain" id="PRO_5045533719" evidence="7">
    <location>
        <begin position="25"/>
        <end position="540"/>
    </location>
</feature>
<keyword evidence="5" id="KW-0449">Lipoprotein</keyword>
<dbReference type="InterPro" id="IPR006059">
    <property type="entry name" value="SBP"/>
</dbReference>
<keyword evidence="1" id="KW-1003">Cell membrane</keyword>
<name>A0ABV6J8G6_9BACL</name>
<evidence type="ECO:0000256" key="5">
    <source>
        <dbReference type="ARBA" id="ARBA00023288"/>
    </source>
</evidence>
<evidence type="ECO:0000256" key="7">
    <source>
        <dbReference type="SAM" id="SignalP"/>
    </source>
</evidence>
<keyword evidence="3" id="KW-0472">Membrane</keyword>
<proteinExistence type="predicted"/>
<keyword evidence="9" id="KW-1185">Reference proteome</keyword>
<protein>
    <submittedName>
        <fullName evidence="8">Extracellular solute-binding protein</fullName>
    </submittedName>
</protein>
<evidence type="ECO:0000256" key="1">
    <source>
        <dbReference type="ARBA" id="ARBA00022475"/>
    </source>
</evidence>
<dbReference type="EMBL" id="JBHLVF010000017">
    <property type="protein sequence ID" value="MFC0392179.1"/>
    <property type="molecule type" value="Genomic_DNA"/>
</dbReference>
<evidence type="ECO:0000256" key="4">
    <source>
        <dbReference type="ARBA" id="ARBA00023139"/>
    </source>
</evidence>
<dbReference type="PANTHER" id="PTHR43649">
    <property type="entry name" value="ARABINOSE-BINDING PROTEIN-RELATED"/>
    <property type="match status" value="1"/>
</dbReference>
<dbReference type="Proteomes" id="UP001589818">
    <property type="component" value="Unassembled WGS sequence"/>
</dbReference>
<keyword evidence="2 7" id="KW-0732">Signal</keyword>